<evidence type="ECO:0000313" key="6">
    <source>
        <dbReference type="EMBL" id="CAI9741370.1"/>
    </source>
</evidence>
<dbReference type="Proteomes" id="UP001162480">
    <property type="component" value="Chromosome 26"/>
</dbReference>
<dbReference type="PANTHER" id="PTHR12968:SF4">
    <property type="entry name" value="TECTONIC-LIKE COMPLEX MEMBER MKS1"/>
    <property type="match status" value="1"/>
</dbReference>
<protein>
    <recommendedName>
        <fullName evidence="8">Meckel syndrome type 1 protein</fullName>
    </recommendedName>
</protein>
<dbReference type="GO" id="GO:0060271">
    <property type="term" value="P:cilium assembly"/>
    <property type="evidence" value="ECO:0007669"/>
    <property type="project" value="TreeGrafter"/>
</dbReference>
<dbReference type="AlphaFoldDB" id="A0AA36BVF3"/>
<evidence type="ECO:0000256" key="2">
    <source>
        <dbReference type="ARBA" id="ARBA00022490"/>
    </source>
</evidence>
<dbReference type="InterPro" id="IPR010796">
    <property type="entry name" value="C2_B9-type_dom"/>
</dbReference>
<evidence type="ECO:0000256" key="1">
    <source>
        <dbReference type="ARBA" id="ARBA00004120"/>
    </source>
</evidence>
<evidence type="ECO:0000313" key="7">
    <source>
        <dbReference type="Proteomes" id="UP001162480"/>
    </source>
</evidence>
<dbReference type="Pfam" id="PF07162">
    <property type="entry name" value="B9-C2"/>
    <property type="match status" value="1"/>
</dbReference>
<dbReference type="EMBL" id="OX597839">
    <property type="protein sequence ID" value="CAI9741370.1"/>
    <property type="molecule type" value="Genomic_DNA"/>
</dbReference>
<dbReference type="PANTHER" id="PTHR12968">
    <property type="entry name" value="B9 DOMAIN-CONTAINING"/>
    <property type="match status" value="1"/>
</dbReference>
<accession>A0AA36BVF3</accession>
<keyword evidence="3" id="KW-0970">Cilium biogenesis/degradation</keyword>
<evidence type="ECO:0000256" key="3">
    <source>
        <dbReference type="ARBA" id="ARBA00022794"/>
    </source>
</evidence>
<gene>
    <name evidence="6" type="ORF">OCTVUL_1B017120</name>
</gene>
<dbReference type="GO" id="GO:0036038">
    <property type="term" value="C:MKS complex"/>
    <property type="evidence" value="ECO:0007669"/>
    <property type="project" value="TreeGrafter"/>
</dbReference>
<name>A0AA36BVF3_OCTVU</name>
<sequence length="427" mass="48281">MATGAARTVVGNGDVTIHKKQLSAQHGLWTCGGAWSGANVSMNEGNIIDLNPNPENRLRKRVCGGSTMRMFIMADLSPKDGEPRPEDERVLCAIEADSNGVVSIRPDLSKGRKPYTIGSSGLGRDVFEYSIEHASNDISSDYCEQEQKMYRELYQRHNSLLATFIGKEFETVERNVLRVMLFGEIESARNFEYDNLYLHFFVDLPRGWSVPPSQELSWVTQTCQTKVEGKENVAYYSFPFDLELFYQLEQMQTDADEKLPSLPILYIEVLSMDSWHRYRTEGYTHYVIPSQTGVHKETLNCWRPTGVSVLAELRRFFIGGSPELEDPTYTGVPSTFQGNHLSKFGFRTETTGTVNLRLNVMMQSKALSDQKASSKASSNIMQSLGLNTLQSNVMQVLVALRNAQRRMRLAKEKAIVMRDYQSENTEA</sequence>
<keyword evidence="7" id="KW-1185">Reference proteome</keyword>
<keyword evidence="5" id="KW-0966">Cell projection</keyword>
<reference evidence="6" key="1">
    <citation type="submission" date="2023-08" db="EMBL/GenBank/DDBJ databases">
        <authorList>
            <person name="Alioto T."/>
            <person name="Alioto T."/>
            <person name="Gomez Garrido J."/>
        </authorList>
    </citation>
    <scope>NUCLEOTIDE SEQUENCE</scope>
</reference>
<comment type="subcellular location">
    <subcellularLocation>
        <location evidence="1">Cytoplasm</location>
        <location evidence="1">Cytoskeleton</location>
        <location evidence="1">Cilium basal body</location>
    </subcellularLocation>
</comment>
<dbReference type="PROSITE" id="PS51381">
    <property type="entry name" value="C2_B9"/>
    <property type="match status" value="1"/>
</dbReference>
<keyword evidence="2" id="KW-0963">Cytoplasm</keyword>
<keyword evidence="4" id="KW-0206">Cytoskeleton</keyword>
<organism evidence="6 7">
    <name type="scientific">Octopus vulgaris</name>
    <name type="common">Common octopus</name>
    <dbReference type="NCBI Taxonomy" id="6645"/>
    <lineage>
        <taxon>Eukaryota</taxon>
        <taxon>Metazoa</taxon>
        <taxon>Spiralia</taxon>
        <taxon>Lophotrochozoa</taxon>
        <taxon>Mollusca</taxon>
        <taxon>Cephalopoda</taxon>
        <taxon>Coleoidea</taxon>
        <taxon>Octopodiformes</taxon>
        <taxon>Octopoda</taxon>
        <taxon>Incirrata</taxon>
        <taxon>Octopodidae</taxon>
        <taxon>Octopus</taxon>
    </lineage>
</organism>
<evidence type="ECO:0000256" key="4">
    <source>
        <dbReference type="ARBA" id="ARBA00023212"/>
    </source>
</evidence>
<proteinExistence type="predicted"/>
<evidence type="ECO:0008006" key="8">
    <source>
        <dbReference type="Google" id="ProtNLM"/>
    </source>
</evidence>
<evidence type="ECO:0000256" key="5">
    <source>
        <dbReference type="ARBA" id="ARBA00023273"/>
    </source>
</evidence>